<accession>A0ACC3MU02</accession>
<proteinExistence type="predicted"/>
<reference evidence="1" key="1">
    <citation type="submission" date="2023-07" db="EMBL/GenBank/DDBJ databases">
        <title>Black Yeasts Isolated from many extreme environments.</title>
        <authorList>
            <person name="Coleine C."/>
            <person name="Stajich J.E."/>
            <person name="Selbmann L."/>
        </authorList>
    </citation>
    <scope>NUCLEOTIDE SEQUENCE</scope>
    <source>
        <strain evidence="1">CCFEE 5714</strain>
    </source>
</reference>
<name>A0ACC3MU02_9PEZI</name>
<organism evidence="1 2">
    <name type="scientific">Vermiconidia calcicola</name>
    <dbReference type="NCBI Taxonomy" id="1690605"/>
    <lineage>
        <taxon>Eukaryota</taxon>
        <taxon>Fungi</taxon>
        <taxon>Dikarya</taxon>
        <taxon>Ascomycota</taxon>
        <taxon>Pezizomycotina</taxon>
        <taxon>Dothideomycetes</taxon>
        <taxon>Dothideomycetidae</taxon>
        <taxon>Mycosphaerellales</taxon>
        <taxon>Extremaceae</taxon>
        <taxon>Vermiconidia</taxon>
    </lineage>
</organism>
<protein>
    <submittedName>
        <fullName evidence="1">Uncharacterized protein</fullName>
    </submittedName>
</protein>
<dbReference type="EMBL" id="JAUTXU010000147">
    <property type="protein sequence ID" value="KAK3703767.1"/>
    <property type="molecule type" value="Genomic_DNA"/>
</dbReference>
<evidence type="ECO:0000313" key="1">
    <source>
        <dbReference type="EMBL" id="KAK3703767.1"/>
    </source>
</evidence>
<gene>
    <name evidence="1" type="ORF">LTR37_014213</name>
</gene>
<sequence>MDYAQNEREIEALVDQIFWRNASAWAEKTPSQRADLSQNAIRGHLHYDHDQEADVERLCVAIAACWPSLDAGPEEHREANFRKWVVGDDARQSRAKIFATTLYGDLRQHLPQVWTCLFSQFRKYLAGDPDPQFCDGCLPLSDDHLQRLFGHEIYQTFSDMQHEFCPVDPSEIEIDSEVVAEELRKIIEERTICCETISEEGKTDTEPEDTWCSRASLQDAFTNHEKLLKSLDNVRQKADAFLEIVKTCPRTLATFLFTIPAKSGLWTRLIDSAAKDGKPFLFPTGTLSDDSLPLEWRKVSECVDERYQDEFYAKQLRFSPVDFHKGDHFTDAVRWLGHRSRSPCLPLYRKSFFDRGGYGKVWRVKVDGDYIDTKTATTGDLAMKVIPTTYGLSHPLREWEIAQKIHADAVYSSGLLVPFAMLRTDSNIHYFMPLADCNLLALMSCKDRRRRHPGQNVYAEDDIAVQEERYRSEVPRNHKDRKDRLGWMRNPAEGLRRLHHGFRSEEGQGGKVVHGDVKNTNILYTYAEGQPFLCLADFGICAFKYQAKSSSNGTSDEHASGLGTRVRLNSLCPNYPPEAEKNHMVDQSADLWGFGTFFAEFVAWMSGGPTALSDYERARDTADRDRYNGLSYRRVRDDVPLLKEEITSWFESLIEKTTHPKDKRLYRNCWRLLKHGLLVCDPSRRIEVDKLCTALGYILDGDSQKLAKLLLDHGDGQVSNPPTDDTAGDPSAPRETVATPRSPVPQNREPGRSRPPHIQAPLAPTTSATADDPVQFAEMRDPADHEFLRALRDERDAAASELIRQDMVFGTMDEDLNTPLHYAVRCPTTVVTKKLLEMYPECWRAQNDEGQTALHICARINHQERACEHAKLLMRHNMAILEVMDRYQKTALNIASEKPRTLQRQQLMILLRPSR</sequence>
<dbReference type="Proteomes" id="UP001281147">
    <property type="component" value="Unassembled WGS sequence"/>
</dbReference>
<comment type="caution">
    <text evidence="1">The sequence shown here is derived from an EMBL/GenBank/DDBJ whole genome shotgun (WGS) entry which is preliminary data.</text>
</comment>
<keyword evidence="2" id="KW-1185">Reference proteome</keyword>
<evidence type="ECO:0000313" key="2">
    <source>
        <dbReference type="Proteomes" id="UP001281147"/>
    </source>
</evidence>